<feature type="domain" description="Rhodanese" evidence="1">
    <location>
        <begin position="46"/>
        <end position="95"/>
    </location>
</feature>
<protein>
    <recommendedName>
        <fullName evidence="1">Rhodanese domain-containing protein</fullName>
    </recommendedName>
</protein>
<dbReference type="PANTHER" id="PTHR44086">
    <property type="entry name" value="THIOSULFATE SULFURTRANSFERASE RDL2, MITOCHONDRIAL-RELATED"/>
    <property type="match status" value="1"/>
</dbReference>
<gene>
    <name evidence="2" type="ORF">DSTB1V02_LOCUS4830</name>
</gene>
<sequence>MIPLEEFGCLSDGDEFVAIAVAEVEEAFKMDSDSFERKYGCRKPGPEEENVVVTCRSGRRAKLAIDALRALGYQQLKLYPGAFNEWVAKGGEVAKYHDLERPENS</sequence>
<evidence type="ECO:0000313" key="2">
    <source>
        <dbReference type="EMBL" id="CAD7244950.1"/>
    </source>
</evidence>
<dbReference type="OrthoDB" id="566238at2759"/>
<accession>A0A7R8XD12</accession>
<dbReference type="AlphaFoldDB" id="A0A7R8XD12"/>
<evidence type="ECO:0000313" key="3">
    <source>
        <dbReference type="Proteomes" id="UP000677054"/>
    </source>
</evidence>
<dbReference type="InterPro" id="IPR036873">
    <property type="entry name" value="Rhodanese-like_dom_sf"/>
</dbReference>
<keyword evidence="3" id="KW-1185">Reference proteome</keyword>
<dbReference type="EMBL" id="CAJPEV010000743">
    <property type="protein sequence ID" value="CAG0888161.1"/>
    <property type="molecule type" value="Genomic_DNA"/>
</dbReference>
<name>A0A7R8XD12_9CRUS</name>
<proteinExistence type="predicted"/>
<evidence type="ECO:0000259" key="1">
    <source>
        <dbReference type="PROSITE" id="PS50206"/>
    </source>
</evidence>
<dbReference type="SMART" id="SM00450">
    <property type="entry name" value="RHOD"/>
    <property type="match status" value="1"/>
</dbReference>
<dbReference type="Proteomes" id="UP000677054">
    <property type="component" value="Unassembled WGS sequence"/>
</dbReference>
<dbReference type="EMBL" id="LR900260">
    <property type="protein sequence ID" value="CAD7244950.1"/>
    <property type="molecule type" value="Genomic_DNA"/>
</dbReference>
<reference evidence="2" key="1">
    <citation type="submission" date="2020-11" db="EMBL/GenBank/DDBJ databases">
        <authorList>
            <person name="Tran Van P."/>
        </authorList>
    </citation>
    <scope>NUCLEOTIDE SEQUENCE</scope>
</reference>
<dbReference type="Pfam" id="PF00581">
    <property type="entry name" value="Rhodanese"/>
    <property type="match status" value="1"/>
</dbReference>
<dbReference type="Gene3D" id="3.40.250.10">
    <property type="entry name" value="Rhodanese-like domain"/>
    <property type="match status" value="1"/>
</dbReference>
<dbReference type="SUPFAM" id="SSF52821">
    <property type="entry name" value="Rhodanese/Cell cycle control phosphatase"/>
    <property type="match status" value="1"/>
</dbReference>
<organism evidence="2">
    <name type="scientific">Darwinula stevensoni</name>
    <dbReference type="NCBI Taxonomy" id="69355"/>
    <lineage>
        <taxon>Eukaryota</taxon>
        <taxon>Metazoa</taxon>
        <taxon>Ecdysozoa</taxon>
        <taxon>Arthropoda</taxon>
        <taxon>Crustacea</taxon>
        <taxon>Oligostraca</taxon>
        <taxon>Ostracoda</taxon>
        <taxon>Podocopa</taxon>
        <taxon>Podocopida</taxon>
        <taxon>Darwinulocopina</taxon>
        <taxon>Darwinuloidea</taxon>
        <taxon>Darwinulidae</taxon>
        <taxon>Darwinula</taxon>
    </lineage>
</organism>
<dbReference type="InterPro" id="IPR001763">
    <property type="entry name" value="Rhodanese-like_dom"/>
</dbReference>
<dbReference type="PANTHER" id="PTHR44086:SF10">
    <property type="entry name" value="THIOSULFATE SULFURTRANSFERASE_RHODANESE-LIKE DOMAIN-CONTAINING PROTEIN 3"/>
    <property type="match status" value="1"/>
</dbReference>
<dbReference type="PROSITE" id="PS50206">
    <property type="entry name" value="RHODANESE_3"/>
    <property type="match status" value="1"/>
</dbReference>